<dbReference type="Pfam" id="PF17149">
    <property type="entry name" value="CHASE5"/>
    <property type="match status" value="1"/>
</dbReference>
<evidence type="ECO:0000313" key="12">
    <source>
        <dbReference type="EMBL" id="MFC0348230.1"/>
    </source>
</evidence>
<reference evidence="12 13" key="1">
    <citation type="submission" date="2024-09" db="EMBL/GenBank/DDBJ databases">
        <authorList>
            <person name="Sun Q."/>
            <person name="Mori K."/>
        </authorList>
    </citation>
    <scope>NUCLEOTIDE SEQUENCE [LARGE SCALE GENOMIC DNA]</scope>
    <source>
        <strain evidence="12 13">CCM 8677</strain>
    </source>
</reference>
<keyword evidence="7" id="KW-0175">Coiled coil</keyword>
<name>A0ABV6I8T4_9BURK</name>
<dbReference type="Gene3D" id="1.10.287.130">
    <property type="match status" value="1"/>
</dbReference>
<dbReference type="PROSITE" id="PS50885">
    <property type="entry name" value="HAMP"/>
    <property type="match status" value="1"/>
</dbReference>
<comment type="caution">
    <text evidence="12">The sequence shown here is derived from an EMBL/GenBank/DDBJ whole genome shotgun (WGS) entry which is preliminary data.</text>
</comment>
<dbReference type="Gene3D" id="3.30.565.10">
    <property type="entry name" value="Histidine kinase-like ATPase, C-terminal domain"/>
    <property type="match status" value="1"/>
</dbReference>
<keyword evidence="9" id="KW-0472">Membrane</keyword>
<feature type="compositionally biased region" description="Low complexity" evidence="8">
    <location>
        <begin position="1"/>
        <end position="12"/>
    </location>
</feature>
<evidence type="ECO:0000256" key="1">
    <source>
        <dbReference type="ARBA" id="ARBA00000085"/>
    </source>
</evidence>
<keyword evidence="12" id="KW-0067">ATP-binding</keyword>
<dbReference type="PANTHER" id="PTHR42878">
    <property type="entry name" value="TWO-COMPONENT HISTIDINE KINASE"/>
    <property type="match status" value="1"/>
</dbReference>
<dbReference type="InterPro" id="IPR005467">
    <property type="entry name" value="His_kinase_dom"/>
</dbReference>
<evidence type="ECO:0000256" key="9">
    <source>
        <dbReference type="SAM" id="Phobius"/>
    </source>
</evidence>
<comment type="catalytic activity">
    <reaction evidence="1">
        <text>ATP + protein L-histidine = ADP + protein N-phospho-L-histidine.</text>
        <dbReference type="EC" id="2.7.13.3"/>
    </reaction>
</comment>
<evidence type="ECO:0000256" key="2">
    <source>
        <dbReference type="ARBA" id="ARBA00004370"/>
    </source>
</evidence>
<dbReference type="CDD" id="cd00082">
    <property type="entry name" value="HisKA"/>
    <property type="match status" value="1"/>
</dbReference>
<proteinExistence type="predicted"/>
<feature type="compositionally biased region" description="Basic and acidic residues" evidence="8">
    <location>
        <begin position="16"/>
        <end position="25"/>
    </location>
</feature>
<dbReference type="SUPFAM" id="SSF55874">
    <property type="entry name" value="ATPase domain of HSP90 chaperone/DNA topoisomerase II/histidine kinase"/>
    <property type="match status" value="1"/>
</dbReference>
<dbReference type="EMBL" id="JBHLXJ010000002">
    <property type="protein sequence ID" value="MFC0348230.1"/>
    <property type="molecule type" value="Genomic_DNA"/>
</dbReference>
<feature type="coiled-coil region" evidence="7">
    <location>
        <begin position="248"/>
        <end position="300"/>
    </location>
</feature>
<evidence type="ECO:0000256" key="7">
    <source>
        <dbReference type="SAM" id="Coils"/>
    </source>
</evidence>
<dbReference type="SMART" id="SM00388">
    <property type="entry name" value="HisKA"/>
    <property type="match status" value="1"/>
</dbReference>
<dbReference type="InterPro" id="IPR003660">
    <property type="entry name" value="HAMP_dom"/>
</dbReference>
<evidence type="ECO:0000256" key="3">
    <source>
        <dbReference type="ARBA" id="ARBA00012438"/>
    </source>
</evidence>
<dbReference type="InterPro" id="IPR036890">
    <property type="entry name" value="HATPase_C_sf"/>
</dbReference>
<accession>A0ABV6I8T4</accession>
<dbReference type="InterPro" id="IPR036097">
    <property type="entry name" value="HisK_dim/P_sf"/>
</dbReference>
<dbReference type="EC" id="2.7.13.3" evidence="3"/>
<evidence type="ECO:0000313" key="13">
    <source>
        <dbReference type="Proteomes" id="UP001589844"/>
    </source>
</evidence>
<dbReference type="InterPro" id="IPR003594">
    <property type="entry name" value="HATPase_dom"/>
</dbReference>
<dbReference type="SMART" id="SM00387">
    <property type="entry name" value="HATPase_c"/>
    <property type="match status" value="1"/>
</dbReference>
<dbReference type="PRINTS" id="PR00344">
    <property type="entry name" value="BCTRLSENSOR"/>
</dbReference>
<dbReference type="Pfam" id="PF02518">
    <property type="entry name" value="HATPase_c"/>
    <property type="match status" value="1"/>
</dbReference>
<keyword evidence="9" id="KW-0812">Transmembrane</keyword>
<keyword evidence="9" id="KW-1133">Transmembrane helix</keyword>
<keyword evidence="13" id="KW-1185">Reference proteome</keyword>
<sequence length="521" mass="58778">MPSSPTSSSAPSYNKSENRHQDGSHTTHSQHKRSLSTRIVIVVLLYTLVVAAIVSGLQTYRAYQSALQDVQLHFKEIESSYLPSLAAGMWSVDQARVNALLDGIAKMPDIGRLRLQDEIHQTESRQHPLFVKALFSRSFKIVHTEDDEQFVMGELSVDLMDVEIQKNLIETAKSIAITTTITLMLSSLFILFLLRVWIIRHLKNMADYVQKIDLNHLDYELKLERHNSHTKDELDTVVLAINQMRLSLQDDISQRNKLDQELAKHREQLEQLVSERTADLQKKTAQLEAQSQELLQQNQELDAYAHTVAHDLKQPVSNLIAASDLLNTDKLQLSAEKSQSLLASIQNSAKKMHAIIDSLLLLSNIRKNETIPSVSFNTKLSAMEACKQLQDFAQQRGAHIELHEFWPNAYGYEQWVEEIWSNFLSNAIKYGGENPKIELGASLAEPGMVKCWVKDYGKGLSEAQQKAIFHHFVRFDVLAAEGHGLGLSIVKRIAAKLGGKTGYERTDDGGSLFWFTLPASE</sequence>
<evidence type="ECO:0000259" key="11">
    <source>
        <dbReference type="PROSITE" id="PS50885"/>
    </source>
</evidence>
<evidence type="ECO:0000256" key="6">
    <source>
        <dbReference type="ARBA" id="ARBA00022777"/>
    </source>
</evidence>
<dbReference type="PANTHER" id="PTHR42878:SF15">
    <property type="entry name" value="BACTERIOPHYTOCHROME"/>
    <property type="match status" value="1"/>
</dbReference>
<feature type="transmembrane region" description="Helical" evidence="9">
    <location>
        <begin position="175"/>
        <end position="198"/>
    </location>
</feature>
<dbReference type="SUPFAM" id="SSF47384">
    <property type="entry name" value="Homodimeric domain of signal transducing histidine kinase"/>
    <property type="match status" value="1"/>
</dbReference>
<dbReference type="InterPro" id="IPR033414">
    <property type="entry name" value="Sensor_dom"/>
</dbReference>
<comment type="subcellular location">
    <subcellularLocation>
        <location evidence="2">Membrane</location>
    </subcellularLocation>
</comment>
<keyword evidence="12" id="KW-0547">Nucleotide-binding</keyword>
<keyword evidence="4" id="KW-0597">Phosphoprotein</keyword>
<dbReference type="Pfam" id="PF00512">
    <property type="entry name" value="HisKA"/>
    <property type="match status" value="1"/>
</dbReference>
<dbReference type="InterPro" id="IPR004358">
    <property type="entry name" value="Sig_transdc_His_kin-like_C"/>
</dbReference>
<dbReference type="InterPro" id="IPR003661">
    <property type="entry name" value="HisK_dim/P_dom"/>
</dbReference>
<dbReference type="PROSITE" id="PS50109">
    <property type="entry name" value="HIS_KIN"/>
    <property type="match status" value="1"/>
</dbReference>
<gene>
    <name evidence="12" type="ORF">ACFFJH_00260</name>
</gene>
<dbReference type="InterPro" id="IPR050351">
    <property type="entry name" value="BphY/WalK/GraS-like"/>
</dbReference>
<feature type="region of interest" description="Disordered" evidence="8">
    <location>
        <begin position="1"/>
        <end position="31"/>
    </location>
</feature>
<organism evidence="12 13">
    <name type="scientific">Undibacterium danionis</name>
    <dbReference type="NCBI Taxonomy" id="1812100"/>
    <lineage>
        <taxon>Bacteria</taxon>
        <taxon>Pseudomonadati</taxon>
        <taxon>Pseudomonadota</taxon>
        <taxon>Betaproteobacteria</taxon>
        <taxon>Burkholderiales</taxon>
        <taxon>Oxalobacteraceae</taxon>
        <taxon>Undibacterium</taxon>
    </lineage>
</organism>
<keyword evidence="5" id="KW-0808">Transferase</keyword>
<feature type="transmembrane region" description="Helical" evidence="9">
    <location>
        <begin position="39"/>
        <end position="60"/>
    </location>
</feature>
<evidence type="ECO:0000256" key="5">
    <source>
        <dbReference type="ARBA" id="ARBA00022679"/>
    </source>
</evidence>
<feature type="domain" description="HAMP" evidence="11">
    <location>
        <begin position="196"/>
        <end position="253"/>
    </location>
</feature>
<keyword evidence="6" id="KW-0418">Kinase</keyword>
<protein>
    <recommendedName>
        <fullName evidence="3">histidine kinase</fullName>
        <ecNumber evidence="3">2.7.13.3</ecNumber>
    </recommendedName>
</protein>
<feature type="domain" description="Histidine kinase" evidence="10">
    <location>
        <begin position="307"/>
        <end position="521"/>
    </location>
</feature>
<dbReference type="RefSeq" id="WP_390209257.1">
    <property type="nucleotide sequence ID" value="NZ_JBHLXJ010000002.1"/>
</dbReference>
<evidence type="ECO:0000256" key="4">
    <source>
        <dbReference type="ARBA" id="ARBA00022553"/>
    </source>
</evidence>
<evidence type="ECO:0000256" key="8">
    <source>
        <dbReference type="SAM" id="MobiDB-lite"/>
    </source>
</evidence>
<evidence type="ECO:0000259" key="10">
    <source>
        <dbReference type="PROSITE" id="PS50109"/>
    </source>
</evidence>
<dbReference type="Gene3D" id="6.10.340.10">
    <property type="match status" value="1"/>
</dbReference>
<dbReference type="GO" id="GO:0005524">
    <property type="term" value="F:ATP binding"/>
    <property type="evidence" value="ECO:0007669"/>
    <property type="project" value="UniProtKB-KW"/>
</dbReference>
<dbReference type="Proteomes" id="UP001589844">
    <property type="component" value="Unassembled WGS sequence"/>
</dbReference>